<reference evidence="3" key="1">
    <citation type="submission" date="2017-09" db="EMBL/GenBank/DDBJ databases">
        <title>Depth-based differentiation of microbial function through sediment-hosted aquifers and enrichment of novel symbionts in the deep terrestrial subsurface.</title>
        <authorList>
            <person name="Probst A.J."/>
            <person name="Ladd B."/>
            <person name="Jarett J.K."/>
            <person name="Geller-Mcgrath D.E."/>
            <person name="Sieber C.M.K."/>
            <person name="Emerson J.B."/>
            <person name="Anantharaman K."/>
            <person name="Thomas B.C."/>
            <person name="Malmstrom R."/>
            <person name="Stieglmeier M."/>
            <person name="Klingl A."/>
            <person name="Woyke T."/>
            <person name="Ryan C.M."/>
            <person name="Banfield J.F."/>
        </authorList>
    </citation>
    <scope>NUCLEOTIDE SEQUENCE [LARGE SCALE GENOMIC DNA]</scope>
</reference>
<evidence type="ECO:0000256" key="1">
    <source>
        <dbReference type="SAM" id="Phobius"/>
    </source>
</evidence>
<keyword evidence="1" id="KW-0472">Membrane</keyword>
<sequence>MAVPAILGWLTWFLLNRALKKSGSQYLAAQAGILMLISLYIDLLGNLTSFYSQWFWYDKFAHFFGGISTVAVLFALLQHWQRLGKIKLPLIWLAIFAINLSISFGMLYEFEEYFEDYFTGTDKIGNRFDSADDLMYQFAGASVTAGALTFFIKRKNDKESC</sequence>
<proteinExistence type="predicted"/>
<evidence type="ECO:0000313" key="3">
    <source>
        <dbReference type="Proteomes" id="UP000228775"/>
    </source>
</evidence>
<feature type="transmembrane region" description="Helical" evidence="1">
    <location>
        <begin position="60"/>
        <end position="77"/>
    </location>
</feature>
<comment type="caution">
    <text evidence="2">The sequence shown here is derived from an EMBL/GenBank/DDBJ whole genome shotgun (WGS) entry which is preliminary data.</text>
</comment>
<feature type="transmembrane region" description="Helical" evidence="1">
    <location>
        <begin position="89"/>
        <end position="108"/>
    </location>
</feature>
<feature type="transmembrane region" description="Helical" evidence="1">
    <location>
        <begin position="134"/>
        <end position="152"/>
    </location>
</feature>
<protein>
    <recommendedName>
        <fullName evidence="4">DUF2238 domain-containing protein</fullName>
    </recommendedName>
</protein>
<evidence type="ECO:0000313" key="2">
    <source>
        <dbReference type="EMBL" id="PIU74835.1"/>
    </source>
</evidence>
<name>A0A2M7AW26_9BACT</name>
<dbReference type="AlphaFoldDB" id="A0A2M7AW26"/>
<accession>A0A2M7AW26</accession>
<evidence type="ECO:0008006" key="4">
    <source>
        <dbReference type="Google" id="ProtNLM"/>
    </source>
</evidence>
<gene>
    <name evidence="2" type="ORF">COS76_03970</name>
</gene>
<dbReference type="EMBL" id="PEVY01000083">
    <property type="protein sequence ID" value="PIU74835.1"/>
    <property type="molecule type" value="Genomic_DNA"/>
</dbReference>
<feature type="transmembrane region" description="Helical" evidence="1">
    <location>
        <begin position="26"/>
        <end position="48"/>
    </location>
</feature>
<keyword evidence="1" id="KW-0812">Transmembrane</keyword>
<organism evidence="2 3">
    <name type="scientific">Candidatus Portnoybacteria bacterium CG06_land_8_20_14_3_00_39_12</name>
    <dbReference type="NCBI Taxonomy" id="1974809"/>
    <lineage>
        <taxon>Bacteria</taxon>
        <taxon>Candidatus Portnoyibacteriota</taxon>
    </lineage>
</organism>
<dbReference type="InterPro" id="IPR014509">
    <property type="entry name" value="YjdF-like"/>
</dbReference>
<keyword evidence="1" id="KW-1133">Transmembrane helix</keyword>
<dbReference type="Proteomes" id="UP000228775">
    <property type="component" value="Unassembled WGS sequence"/>
</dbReference>
<dbReference type="Pfam" id="PF09997">
    <property type="entry name" value="DUF2238"/>
    <property type="match status" value="1"/>
</dbReference>